<proteinExistence type="predicted"/>
<dbReference type="EnsemblPlants" id="HORVU.MOREX.r3.5HG0482150.1">
    <property type="protein sequence ID" value="HORVU.MOREX.r3.5HG0482150.1.CDS1"/>
    <property type="gene ID" value="HORVU.MOREX.r3.5HG0482150"/>
</dbReference>
<dbReference type="Proteomes" id="UP000011116">
    <property type="component" value="Chromosome 5H"/>
</dbReference>
<dbReference type="OMA" id="QCKRSAP"/>
<evidence type="ECO:0000256" key="1">
    <source>
        <dbReference type="SAM" id="MobiDB-lite"/>
    </source>
</evidence>
<feature type="compositionally biased region" description="Acidic residues" evidence="1">
    <location>
        <begin position="117"/>
        <end position="146"/>
    </location>
</feature>
<reference evidence="3" key="1">
    <citation type="journal article" date="2012" name="Nature">
        <title>A physical, genetic and functional sequence assembly of the barley genome.</title>
        <authorList>
            <consortium name="The International Barley Genome Sequencing Consortium"/>
            <person name="Mayer K.F."/>
            <person name="Waugh R."/>
            <person name="Brown J.W."/>
            <person name="Schulman A."/>
            <person name="Langridge P."/>
            <person name="Platzer M."/>
            <person name="Fincher G.B."/>
            <person name="Muehlbauer G.J."/>
            <person name="Sato K."/>
            <person name="Close T.J."/>
            <person name="Wise R.P."/>
            <person name="Stein N."/>
        </authorList>
    </citation>
    <scope>NUCLEOTIDE SEQUENCE [LARGE SCALE GENOMIC DNA]</scope>
    <source>
        <strain evidence="3">cv. Morex</strain>
    </source>
</reference>
<reference evidence="2" key="2">
    <citation type="submission" date="2020-10" db="EMBL/GenBank/DDBJ databases">
        <authorList>
            <person name="Scholz U."/>
            <person name="Mascher M."/>
            <person name="Fiebig A."/>
        </authorList>
    </citation>
    <scope>NUCLEOTIDE SEQUENCE [LARGE SCALE GENOMIC DNA]</scope>
    <source>
        <strain evidence="2">cv. Morex</strain>
    </source>
</reference>
<dbReference type="Gramene" id="HORVU.MOREX.r3.5HG0482150.1">
    <property type="protein sequence ID" value="HORVU.MOREX.r3.5HG0482150.1.CDS1"/>
    <property type="gene ID" value="HORVU.MOREX.r3.5HG0482150"/>
</dbReference>
<protein>
    <submittedName>
        <fullName evidence="2">Uncharacterized protein</fullName>
    </submittedName>
</protein>
<feature type="region of interest" description="Disordered" evidence="1">
    <location>
        <begin position="58"/>
        <end position="159"/>
    </location>
</feature>
<evidence type="ECO:0000313" key="3">
    <source>
        <dbReference type="Proteomes" id="UP000011116"/>
    </source>
</evidence>
<name>A0A8I7B945_HORVV</name>
<reference evidence="2" key="3">
    <citation type="submission" date="2022-01" db="UniProtKB">
        <authorList>
            <consortium name="EnsemblPlants"/>
        </authorList>
    </citation>
    <scope>IDENTIFICATION</scope>
    <source>
        <strain evidence="2">subsp. vulgare</strain>
    </source>
</reference>
<organism evidence="2 3">
    <name type="scientific">Hordeum vulgare subsp. vulgare</name>
    <name type="common">Domesticated barley</name>
    <dbReference type="NCBI Taxonomy" id="112509"/>
    <lineage>
        <taxon>Eukaryota</taxon>
        <taxon>Viridiplantae</taxon>
        <taxon>Streptophyta</taxon>
        <taxon>Embryophyta</taxon>
        <taxon>Tracheophyta</taxon>
        <taxon>Spermatophyta</taxon>
        <taxon>Magnoliopsida</taxon>
        <taxon>Liliopsida</taxon>
        <taxon>Poales</taxon>
        <taxon>Poaceae</taxon>
        <taxon>BOP clade</taxon>
        <taxon>Pooideae</taxon>
        <taxon>Triticodae</taxon>
        <taxon>Triticeae</taxon>
        <taxon>Hordeinae</taxon>
        <taxon>Hordeum</taxon>
    </lineage>
</organism>
<sequence>MARFKKRREKMGDKSYDPLIIEDFDWGNEWVDPTIPPAQCARGCPNDISWELVDEAVGASSSLRGRSFPRATTMERRHSNANIQYESQCKRSAPSQTFHHEDDEDDDQEQHSSIPNGEDDDSDFPQDDVDVTDDEDPTSADQDGEDNTNATMDEFDDGY</sequence>
<accession>A0A8I7B945</accession>
<evidence type="ECO:0000313" key="2">
    <source>
        <dbReference type="EnsemblPlants" id="HORVU.MOREX.r3.5HG0482150.1.CDS1"/>
    </source>
</evidence>
<dbReference type="AlphaFoldDB" id="A0A8I7B945"/>
<keyword evidence="3" id="KW-1185">Reference proteome</keyword>
<dbReference type="Gramene" id="HORVU.MOREX.r2.5HG0399660.1">
    <property type="protein sequence ID" value="HORVU.MOREX.r2.5HG0399660.1.CDS.1"/>
    <property type="gene ID" value="HORVU.MOREX.r2.5HG0399660"/>
</dbReference>